<dbReference type="OrthoDB" id="9801841at2"/>
<evidence type="ECO:0000313" key="3">
    <source>
        <dbReference type="Proteomes" id="UP000067476"/>
    </source>
</evidence>
<dbReference type="Proteomes" id="UP000067476">
    <property type="component" value="Chromosome"/>
</dbReference>
<sequence length="251" mass="28524">MKFKHTMLSEIGNYRKLNQDYVGFVENNGNAFGIVCDGMGGHAHGEVASKIAVEKFIKLFKEQDFNGLNQKDINRWLRNSVSEILNEMVEYSNEHFETKDMGTTLTAILFTSIGGFVVNIGDSRTYKLVGEDIHQITQDQNLWNSTPEAERNDMKMSGLYSEVNEVTFWKVLTSALGPQKTLRIDTYFIEDISGTYFLTTDGIHDYMDNELTASTLANKKIKLKDKAFYIIEDAKENVSTDNLTILIIEVE</sequence>
<dbReference type="InterPro" id="IPR001932">
    <property type="entry name" value="PPM-type_phosphatase-like_dom"/>
</dbReference>
<dbReference type="Gene3D" id="3.60.40.10">
    <property type="entry name" value="PPM-type phosphatase domain"/>
    <property type="match status" value="1"/>
</dbReference>
<evidence type="ECO:0000313" key="2">
    <source>
        <dbReference type="EMBL" id="AKX33845.1"/>
    </source>
</evidence>
<dbReference type="RefSeq" id="WP_075057943.1">
    <property type="nucleotide sequence ID" value="NZ_CP012357.1"/>
</dbReference>
<protein>
    <submittedName>
        <fullName evidence="2">Phosphorylated protein phosphatase</fullName>
    </submittedName>
</protein>
<dbReference type="AlphaFoldDB" id="A0A0K1W0L0"/>
<name>A0A0K1W0L0_9MOLU</name>
<dbReference type="SMART" id="SM00331">
    <property type="entry name" value="PP2C_SIG"/>
    <property type="match status" value="1"/>
</dbReference>
<evidence type="ECO:0000259" key="1">
    <source>
        <dbReference type="PROSITE" id="PS51746"/>
    </source>
</evidence>
<dbReference type="Pfam" id="PF13672">
    <property type="entry name" value="PP2C_2"/>
    <property type="match status" value="1"/>
</dbReference>
<dbReference type="SUPFAM" id="SSF81606">
    <property type="entry name" value="PP2C-like"/>
    <property type="match status" value="1"/>
</dbReference>
<dbReference type="EMBL" id="CP012357">
    <property type="protein sequence ID" value="AKX33845.1"/>
    <property type="molecule type" value="Genomic_DNA"/>
</dbReference>
<dbReference type="STRING" id="216942.SLITO_v1c01800"/>
<organism evidence="2 3">
    <name type="scientific">Spiroplasma litorale</name>
    <dbReference type="NCBI Taxonomy" id="216942"/>
    <lineage>
        <taxon>Bacteria</taxon>
        <taxon>Bacillati</taxon>
        <taxon>Mycoplasmatota</taxon>
        <taxon>Mollicutes</taxon>
        <taxon>Entomoplasmatales</taxon>
        <taxon>Spiroplasmataceae</taxon>
        <taxon>Spiroplasma</taxon>
    </lineage>
</organism>
<feature type="domain" description="PPM-type phosphatase" evidence="1">
    <location>
        <begin position="4"/>
        <end position="250"/>
    </location>
</feature>
<dbReference type="KEGG" id="sll:SLITO_v1c01800"/>
<accession>A0A0K1W0L0</accession>
<dbReference type="PATRIC" id="fig|216942.3.peg.180"/>
<gene>
    <name evidence="2" type="primary">prpC</name>
    <name evidence="2" type="ORF">SLITO_v1c01800</name>
</gene>
<proteinExistence type="predicted"/>
<dbReference type="InterPro" id="IPR036457">
    <property type="entry name" value="PPM-type-like_dom_sf"/>
</dbReference>
<dbReference type="PROSITE" id="PS51746">
    <property type="entry name" value="PPM_2"/>
    <property type="match status" value="1"/>
</dbReference>
<dbReference type="SMART" id="SM00332">
    <property type="entry name" value="PP2Cc"/>
    <property type="match status" value="1"/>
</dbReference>
<dbReference type="CDD" id="cd00143">
    <property type="entry name" value="PP2Cc"/>
    <property type="match status" value="1"/>
</dbReference>
<keyword evidence="3" id="KW-1185">Reference proteome</keyword>
<reference evidence="2 3" key="1">
    <citation type="journal article" date="2015" name="Genome Announc.">
        <title>Complete Genome Sequence of Spiroplasma litorale TN-1T (DSM 21781), a Bacterium Isolated from a Green-Eyed Horsefly (Tabanus nigrovittatus).</title>
        <authorList>
            <person name="Lo W.S."/>
            <person name="Lai Y.C."/>
            <person name="Lien Y.W."/>
            <person name="Wang T.H."/>
            <person name="Kuo C.H."/>
        </authorList>
    </citation>
    <scope>NUCLEOTIDE SEQUENCE [LARGE SCALE GENOMIC DNA]</scope>
    <source>
        <strain evidence="2 3">TN-1</strain>
    </source>
</reference>